<evidence type="ECO:0000313" key="7">
    <source>
        <dbReference type="EMBL" id="MBW8639211.1"/>
    </source>
</evidence>
<comment type="similarity">
    <text evidence="2">Belongs to the bacterial solute-binding protein 1 family.</text>
</comment>
<dbReference type="GO" id="GO:0042597">
    <property type="term" value="C:periplasmic space"/>
    <property type="evidence" value="ECO:0007669"/>
    <property type="project" value="UniProtKB-SubCell"/>
</dbReference>
<dbReference type="EMBL" id="JAICBX010000003">
    <property type="protein sequence ID" value="MBW8639211.1"/>
    <property type="molecule type" value="Genomic_DNA"/>
</dbReference>
<evidence type="ECO:0000256" key="5">
    <source>
        <dbReference type="ARBA" id="ARBA00022764"/>
    </source>
</evidence>
<dbReference type="Pfam" id="PF01547">
    <property type="entry name" value="SBP_bac_1"/>
    <property type="match status" value="1"/>
</dbReference>
<dbReference type="SUPFAM" id="SSF53850">
    <property type="entry name" value="Periplasmic binding protein-like II"/>
    <property type="match status" value="1"/>
</dbReference>
<keyword evidence="5" id="KW-0574">Periplasm</keyword>
<dbReference type="Gene3D" id="3.40.190.10">
    <property type="entry name" value="Periplasmic binding protein-like II"/>
    <property type="match status" value="2"/>
</dbReference>
<evidence type="ECO:0000313" key="8">
    <source>
        <dbReference type="Proteomes" id="UP001196509"/>
    </source>
</evidence>
<sequence>MAGAALAGALSFGLSAHAEGLGTPDDPVEIHMLANEAFANQWQQNMVPEFNKAYPNIKVVIDGVPYSELLAKSLLDATGPDPRYDILIADDPWVPQLAEAGVLLDLKGDEVAGWTADDYEWDDFYAAPLAASEWKDVQYGVPLRSNLLLMFVNKSIYEAADLPAPTPELTWEDYLEQAPKLVMDRDGNGQADTWAIDTYFTRDALTPTIWQTIMNSNGGKLLTDDGKAAFNDETGVEALKTHIKLLDFAPPGAVSHGFNESLQAFRQGQTATMFMWGSVFKGTAVSPETTTLTPDEVGIQIMPVGSKTGGAHRGIWSGTINNKSENRQAAWALLEWLSSKEGEQWHANTLGVFPARKSTLDSTPDSEWMAPVFVALKNGYSVAGEGGMWRPRTPKSDAVQQVLADEVARAIAGQITPEEALDTAADRVNDVLN</sequence>
<dbReference type="PANTHER" id="PTHR43649">
    <property type="entry name" value="ARABINOSE-BINDING PROTEIN-RELATED"/>
    <property type="match status" value="1"/>
</dbReference>
<dbReference type="AlphaFoldDB" id="A0AAE2ZQS0"/>
<dbReference type="Proteomes" id="UP001196509">
    <property type="component" value="Unassembled WGS sequence"/>
</dbReference>
<keyword evidence="8" id="KW-1185">Reference proteome</keyword>
<feature type="chain" id="PRO_5041937196" evidence="6">
    <location>
        <begin position="19"/>
        <end position="433"/>
    </location>
</feature>
<feature type="signal peptide" evidence="6">
    <location>
        <begin position="1"/>
        <end position="18"/>
    </location>
</feature>
<dbReference type="InterPro" id="IPR006059">
    <property type="entry name" value="SBP"/>
</dbReference>
<evidence type="ECO:0000256" key="3">
    <source>
        <dbReference type="ARBA" id="ARBA00022448"/>
    </source>
</evidence>
<reference evidence="7" key="1">
    <citation type="submission" date="2021-08" db="EMBL/GenBank/DDBJ databases">
        <title>Hoeflea bacterium WL0058 sp. nov., isolated from the sediment.</title>
        <authorList>
            <person name="Wang L."/>
            <person name="Zhang D."/>
        </authorList>
    </citation>
    <scope>NUCLEOTIDE SEQUENCE</scope>
    <source>
        <strain evidence="7">WL0058</strain>
    </source>
</reference>
<dbReference type="InterPro" id="IPR050490">
    <property type="entry name" value="Bact_solute-bd_prot1"/>
</dbReference>
<name>A0AAE2ZQS0_9HYPH</name>
<keyword evidence="3" id="KW-0813">Transport</keyword>
<comment type="caution">
    <text evidence="7">The sequence shown here is derived from an EMBL/GenBank/DDBJ whole genome shotgun (WGS) entry which is preliminary data.</text>
</comment>
<protein>
    <submittedName>
        <fullName evidence="7">Sugar ABC transporter substrate-binding protein</fullName>
    </submittedName>
</protein>
<evidence type="ECO:0000256" key="4">
    <source>
        <dbReference type="ARBA" id="ARBA00022729"/>
    </source>
</evidence>
<evidence type="ECO:0000256" key="1">
    <source>
        <dbReference type="ARBA" id="ARBA00004418"/>
    </source>
</evidence>
<organism evidence="7 8">
    <name type="scientific">Flavimaribacter sediminis</name>
    <dbReference type="NCBI Taxonomy" id="2865987"/>
    <lineage>
        <taxon>Bacteria</taxon>
        <taxon>Pseudomonadati</taxon>
        <taxon>Pseudomonadota</taxon>
        <taxon>Alphaproteobacteria</taxon>
        <taxon>Hyphomicrobiales</taxon>
        <taxon>Rhizobiaceae</taxon>
        <taxon>Flavimaribacter</taxon>
    </lineage>
</organism>
<keyword evidence="4 6" id="KW-0732">Signal</keyword>
<dbReference type="CDD" id="cd13585">
    <property type="entry name" value="PBP2_TMBP_like"/>
    <property type="match status" value="1"/>
</dbReference>
<proteinExistence type="inferred from homology"/>
<comment type="subcellular location">
    <subcellularLocation>
        <location evidence="1">Periplasm</location>
    </subcellularLocation>
</comment>
<evidence type="ECO:0000256" key="2">
    <source>
        <dbReference type="ARBA" id="ARBA00008520"/>
    </source>
</evidence>
<dbReference type="PANTHER" id="PTHR43649:SF34">
    <property type="entry name" value="ABC TRANSPORTER PERIPLASMIC-BINDING PROTEIN YCJN-RELATED"/>
    <property type="match status" value="1"/>
</dbReference>
<evidence type="ECO:0000256" key="6">
    <source>
        <dbReference type="SAM" id="SignalP"/>
    </source>
</evidence>
<accession>A0AAE2ZQS0</accession>
<gene>
    <name evidence="7" type="ORF">K1W69_18595</name>
</gene>